<feature type="domain" description="Histidine kinase/HSP90-like ATPase" evidence="1">
    <location>
        <begin position="23"/>
        <end position="138"/>
    </location>
</feature>
<dbReference type="SUPFAM" id="SSF55874">
    <property type="entry name" value="ATPase domain of HSP90 chaperone/DNA topoisomerase II/histidine kinase"/>
    <property type="match status" value="1"/>
</dbReference>
<dbReference type="InterPro" id="IPR003594">
    <property type="entry name" value="HATPase_dom"/>
</dbReference>
<gene>
    <name evidence="2" type="ORF">RE474_05345</name>
</gene>
<keyword evidence="2" id="KW-0547">Nucleotide-binding</keyword>
<dbReference type="EMBL" id="CP133592">
    <property type="protein sequence ID" value="WMW26146.1"/>
    <property type="molecule type" value="Genomic_DNA"/>
</dbReference>
<dbReference type="AlphaFoldDB" id="A0AA51UPL0"/>
<evidence type="ECO:0000259" key="1">
    <source>
        <dbReference type="Pfam" id="PF13581"/>
    </source>
</evidence>
<dbReference type="InterPro" id="IPR036890">
    <property type="entry name" value="HATPase_C_sf"/>
</dbReference>
<dbReference type="KEGG" id="mseb:RE474_05345"/>
<organism evidence="2 3">
    <name type="scientific">Methanolobus sediminis</name>
    <dbReference type="NCBI Taxonomy" id="3072978"/>
    <lineage>
        <taxon>Archaea</taxon>
        <taxon>Methanobacteriati</taxon>
        <taxon>Methanobacteriota</taxon>
        <taxon>Stenosarchaea group</taxon>
        <taxon>Methanomicrobia</taxon>
        <taxon>Methanosarcinales</taxon>
        <taxon>Methanosarcinaceae</taxon>
        <taxon>Methanolobus</taxon>
    </lineage>
</organism>
<reference evidence="2 3" key="1">
    <citation type="submission" date="2023-08" db="EMBL/GenBank/DDBJ databases">
        <title>Methanolobus mangrovi sp. nov. and Methanolobus sediminis sp. nov, two novel methylotrophic methanogens isolated from mangrove sediments in China.</title>
        <authorList>
            <person name="Zhou J."/>
        </authorList>
    </citation>
    <scope>NUCLEOTIDE SEQUENCE [LARGE SCALE GENOMIC DNA]</scope>
    <source>
        <strain evidence="2 3">FTZ6</strain>
    </source>
</reference>
<evidence type="ECO:0000313" key="2">
    <source>
        <dbReference type="EMBL" id="WMW26146.1"/>
    </source>
</evidence>
<name>A0AA51UPL0_9EURY</name>
<dbReference type="GeneID" id="84232120"/>
<dbReference type="Proteomes" id="UP001182908">
    <property type="component" value="Chromosome"/>
</dbReference>
<evidence type="ECO:0000313" key="3">
    <source>
        <dbReference type="Proteomes" id="UP001182908"/>
    </source>
</evidence>
<keyword evidence="3" id="KW-1185">Reference proteome</keyword>
<protein>
    <submittedName>
        <fullName evidence="2">ATP-binding protein</fullName>
    </submittedName>
</protein>
<dbReference type="Gene3D" id="3.30.565.10">
    <property type="entry name" value="Histidine kinase-like ATPase, C-terminal domain"/>
    <property type="match status" value="1"/>
</dbReference>
<dbReference type="GO" id="GO:0005524">
    <property type="term" value="F:ATP binding"/>
    <property type="evidence" value="ECO:0007669"/>
    <property type="project" value="UniProtKB-KW"/>
</dbReference>
<dbReference type="Pfam" id="PF13581">
    <property type="entry name" value="HATPase_c_2"/>
    <property type="match status" value="1"/>
</dbReference>
<sequence length="147" mass="15856">MSETGDNAFTEKYLEATIEVTNLVHVANVQTKALSFARKLCFSDIDAHKVATSASELASNLVYHTLSGGTITICELRKKGYVGIELISNDSGPGIKDAERVLVDGYSTGPGLGSGLSAVKRMMDELEISVTDDTNTCIITRLWYSCE</sequence>
<accession>A0AA51UPL0</accession>
<proteinExistence type="predicted"/>
<dbReference type="RefSeq" id="WP_309311942.1">
    <property type="nucleotide sequence ID" value="NZ_CP133592.1"/>
</dbReference>
<keyword evidence="2" id="KW-0067">ATP-binding</keyword>